<accession>A0A135UZT5</accession>
<organism evidence="1 2">
    <name type="scientific">Colletotrichum salicis</name>
    <dbReference type="NCBI Taxonomy" id="1209931"/>
    <lineage>
        <taxon>Eukaryota</taxon>
        <taxon>Fungi</taxon>
        <taxon>Dikarya</taxon>
        <taxon>Ascomycota</taxon>
        <taxon>Pezizomycotina</taxon>
        <taxon>Sordariomycetes</taxon>
        <taxon>Hypocreomycetidae</taxon>
        <taxon>Glomerellales</taxon>
        <taxon>Glomerellaceae</taxon>
        <taxon>Colletotrichum</taxon>
        <taxon>Colletotrichum acutatum species complex</taxon>
    </lineage>
</organism>
<gene>
    <name evidence="1" type="ORF">CSAL01_12566</name>
</gene>
<name>A0A135UZT5_9PEZI</name>
<proteinExistence type="predicted"/>
<comment type="caution">
    <text evidence="1">The sequence shown here is derived from an EMBL/GenBank/DDBJ whole genome shotgun (WGS) entry which is preliminary data.</text>
</comment>
<protein>
    <submittedName>
        <fullName evidence="1">Uncharacterized protein</fullName>
    </submittedName>
</protein>
<keyword evidence="2" id="KW-1185">Reference proteome</keyword>
<evidence type="ECO:0000313" key="2">
    <source>
        <dbReference type="Proteomes" id="UP000070121"/>
    </source>
</evidence>
<dbReference type="EMBL" id="JFFI01000818">
    <property type="protein sequence ID" value="KXH65797.1"/>
    <property type="molecule type" value="Genomic_DNA"/>
</dbReference>
<evidence type="ECO:0000313" key="1">
    <source>
        <dbReference type="EMBL" id="KXH65797.1"/>
    </source>
</evidence>
<dbReference type="Proteomes" id="UP000070121">
    <property type="component" value="Unassembled WGS sequence"/>
</dbReference>
<reference evidence="1 2" key="1">
    <citation type="submission" date="2014-02" db="EMBL/GenBank/DDBJ databases">
        <title>The genome sequence of Colletotrichum salicis CBS 607.94.</title>
        <authorList>
            <person name="Baroncelli R."/>
            <person name="Thon M.R."/>
        </authorList>
    </citation>
    <scope>NUCLEOTIDE SEQUENCE [LARGE SCALE GENOMIC DNA]</scope>
    <source>
        <strain evidence="1 2">CBS 607.94</strain>
    </source>
</reference>
<sequence>MGTSRLLVIGTYSEVLHSIWTSPLLLLLSSRLLPPPTTLDYNTKYLHLKHQSSVNQLTHQRLLMCRSHCSKSTTDLILNLSLTRHPSPLTICIFRHLNVRSGTTENGRAKTCEHVPVARYLGTRGAAPVLEQEPDQVKVQTNSS</sequence>
<dbReference type="AlphaFoldDB" id="A0A135UZT5"/>